<accession>A0A7R9G9Y0</accession>
<reference evidence="5" key="1">
    <citation type="submission" date="2020-11" db="EMBL/GenBank/DDBJ databases">
        <authorList>
            <person name="Tran Van P."/>
        </authorList>
    </citation>
    <scope>NUCLEOTIDE SEQUENCE</scope>
</reference>
<organism evidence="5">
    <name type="scientific">Notodromas monacha</name>
    <dbReference type="NCBI Taxonomy" id="399045"/>
    <lineage>
        <taxon>Eukaryota</taxon>
        <taxon>Metazoa</taxon>
        <taxon>Ecdysozoa</taxon>
        <taxon>Arthropoda</taxon>
        <taxon>Crustacea</taxon>
        <taxon>Oligostraca</taxon>
        <taxon>Ostracoda</taxon>
        <taxon>Podocopa</taxon>
        <taxon>Podocopida</taxon>
        <taxon>Cypridocopina</taxon>
        <taxon>Cypridoidea</taxon>
        <taxon>Cyprididae</taxon>
        <taxon>Notodromas</taxon>
    </lineage>
</organism>
<dbReference type="OrthoDB" id="6376137at2759"/>
<dbReference type="PROSITE" id="PS50005">
    <property type="entry name" value="TPR"/>
    <property type="match status" value="1"/>
</dbReference>
<keyword evidence="3" id="KW-0802">TPR repeat</keyword>
<dbReference type="SMART" id="SM00028">
    <property type="entry name" value="TPR"/>
    <property type="match status" value="3"/>
</dbReference>
<gene>
    <name evidence="5" type="ORF">NMOB1V02_LOCUS865</name>
</gene>
<feature type="region of interest" description="Disordered" evidence="4">
    <location>
        <begin position="1637"/>
        <end position="1677"/>
    </location>
</feature>
<dbReference type="InterPro" id="IPR033053">
    <property type="entry name" value="Hir3/CABIN1"/>
</dbReference>
<dbReference type="InterPro" id="IPR011990">
    <property type="entry name" value="TPR-like_helical_dom_sf"/>
</dbReference>
<name>A0A7R9G9Y0_9CRUS</name>
<keyword evidence="6" id="KW-1185">Reference proteome</keyword>
<feature type="repeat" description="TPR" evidence="3">
    <location>
        <begin position="123"/>
        <end position="156"/>
    </location>
</feature>
<dbReference type="GO" id="GO:0005634">
    <property type="term" value="C:nucleus"/>
    <property type="evidence" value="ECO:0007669"/>
    <property type="project" value="UniProtKB-SubCell"/>
</dbReference>
<evidence type="ECO:0000256" key="2">
    <source>
        <dbReference type="ARBA" id="ARBA00023242"/>
    </source>
</evidence>
<evidence type="ECO:0000256" key="1">
    <source>
        <dbReference type="ARBA" id="ARBA00004123"/>
    </source>
</evidence>
<evidence type="ECO:0000313" key="5">
    <source>
        <dbReference type="EMBL" id="CAD7272954.1"/>
    </source>
</evidence>
<evidence type="ECO:0008006" key="7">
    <source>
        <dbReference type="Google" id="ProtNLM"/>
    </source>
</evidence>
<dbReference type="Gene3D" id="1.25.40.10">
    <property type="entry name" value="Tetratricopeptide repeat domain"/>
    <property type="match status" value="1"/>
</dbReference>
<comment type="subcellular location">
    <subcellularLocation>
        <location evidence="1">Nucleus</location>
    </subcellularLocation>
</comment>
<sequence>MVLFAALNASGSSSSSDDEDEVKLSEEALETEAFLLYNRALGYLASKNVSEAKNLFLKITSHPFVVKNDSQLSKLPDGSLHPSRHMKYAALKNLAQISIENDEDHEQGCEYYLRCLDIDATDVTAWYKLGNAALKLKNFPMAAEAFHGGLVVNPKHWLCLDSLLVVRYVLADDVGCLQLVADALSRDPNYTRALLLKKRILGHSTLLQESWDDLKERFAIVDGEGVEKADEEELDVQLKELISQHLEYCAPKPEVLPEPIQISLPESHGPSWMRLGDSLCKTFAFIDKCWLQVDVLDWRDATDVAISNLMVSLIANENPSEEDPEKKADLTDSALKEVQKKAKKRPRTSELSRLEEWGFVKRRSVRSGASAAKFAHLAAFNRSKSQVGVSFEELLAEFLPPSLLQLPSAVREKEALSSESTLCSAETSQLSEAVCSASNSGDESSLSREPQSEVKERLKHLTSLRNFLHDMQGEELHAFLYKWCISVSKDENVWEKGLPQVFLKVYAKAREWTPHYVRTLNSKGYEDEVYRSFISDDSWLTLKAADLFADRRQFWASDDRNTQNHEQPDTDFHDDEFESLIMVLASSKFISRWPEFYIRLCVLQVRLAIISDRMNDALYYLELVKEWLENTDSVDIKLPNCFFFQSVDKASVEKQIAELGQQQSLTGIMDLYDKGDFSGVVDILLPTLTKSSSSVGIEARIKDLLDRHLLLQITVDSVVQLKEYQKLFEIAPIVLEECLRNFESVDESGSQGKDEWSTALVYVLEVLDSVLFNEENVLCGIDDSSLAALGRACTKVIQMNFDFVNNSKNISTSADRRKMLLKTLTPWGILHRLCVHGEQEIDMENVPGSVYLLVTAHEWLGRHAWCCNDGGTLLLLLIEVISKLPEALKAKDSLLDRALEQCFFCLYSYPSKKTKAKHLADHGVNGIELTWDRAVDLYRFVVPEELPEFDSYRVSTISADLEALLRRIASLADVKNDPATYCSDLERYIDGEGGKVYVMIPKNALVEMRRMPDLFFFLADYYLKSKEWNKAAKYYLYDSTINPMRMDSWGGHALARTGALETKLNSCQPIKQDKSIFERTSAALRCFHRTLLLDKKNVKMWIEFGSVSYMMHSHASRQLKLDSSVELGMDMLTYLEKEKENLLAKAKHSFSTAMKHVESQTPEEYDGWDERWLHYFMLGKIMHKFRAPVHDCLAYFHYASELLHEVGATYPKKISYNSPLFLSLEALEVYYRIHATSLKQLMMWEHNIFTDDYEEQVKHMREILQIQEKSGFAKADASVFKHDEEPVISGVIDSILEDVVKECEPELKPRDPTSLECAVERQCLVQKCLNAMKECVSRFPHHYKSIFRCAQYYSDSAQSKDFCKARNILLGIPGRISDWTKYPYMPGPGLFAERKRNNLFNGIWRIPSNEVDRPGSFAAHMARSVSLLIENCVQLKDYSTLLTTAAQLARKPEADKMYLYETERKSLSGHALEMSLVVLREKVNSTLESGSDAAKRDVLLEVYKARSRASKHPVPYHGFSPLLIEAYVGFCGGGLENASGPAILEEATAFCAPLVGEVKEDIEPGDMKRKRLQKNKEKEVNSVNAAGVEEQLPVMDANSGSDSDVPAEIPLSPVSRASSPGDNYVPGKKLPIAVTEAPTSKKRGSKRGGLMSRKASGVVKRAKTTSSTNSEVVVPPPPAIETPQYDMNQLFNAWAAEFQAASILAGPLAQEALMMSGLSAMYPSGFPAMQPMKPMGSRGRGRGMTRGGDSTRTRVRRPRGSRMPSVSVRPVLATPSQSGNIPMTSMRGRPRGTRMRMPRRAPVIDLTENPMARGPSSTADEPQISSKLNPELTIRPVSQPVLSSRVPPPMQSSKVVQRNSVMSELARRPGLEILQNAGNLGELSRLSEIQKAFLDAAQENK</sequence>
<dbReference type="InterPro" id="IPR019734">
    <property type="entry name" value="TPR_rpt"/>
</dbReference>
<evidence type="ECO:0000256" key="3">
    <source>
        <dbReference type="PROSITE-ProRule" id="PRU00339"/>
    </source>
</evidence>
<proteinExistence type="predicted"/>
<dbReference type="PANTHER" id="PTHR15502:SF7">
    <property type="entry name" value="CALCINEURIN-BINDING PROTEIN CABIN-1"/>
    <property type="match status" value="1"/>
</dbReference>
<dbReference type="GO" id="GO:0006325">
    <property type="term" value="P:chromatin organization"/>
    <property type="evidence" value="ECO:0007669"/>
    <property type="project" value="InterPro"/>
</dbReference>
<dbReference type="GO" id="GO:0031491">
    <property type="term" value="F:nucleosome binding"/>
    <property type="evidence" value="ECO:0007669"/>
    <property type="project" value="TreeGrafter"/>
</dbReference>
<protein>
    <recommendedName>
        <fullName evidence="7">Calcineurin-binding protein cabin-1</fullName>
    </recommendedName>
</protein>
<dbReference type="Proteomes" id="UP000678499">
    <property type="component" value="Unassembled WGS sequence"/>
</dbReference>
<feature type="region of interest" description="Disordered" evidence="4">
    <location>
        <begin position="1734"/>
        <end position="1794"/>
    </location>
</feature>
<dbReference type="EMBL" id="CAJPEX010000078">
    <property type="protein sequence ID" value="CAG0913106.1"/>
    <property type="molecule type" value="Genomic_DNA"/>
</dbReference>
<evidence type="ECO:0000313" key="6">
    <source>
        <dbReference type="Proteomes" id="UP000678499"/>
    </source>
</evidence>
<feature type="compositionally biased region" description="Low complexity" evidence="4">
    <location>
        <begin position="1761"/>
        <end position="1771"/>
    </location>
</feature>
<dbReference type="SUPFAM" id="SSF48452">
    <property type="entry name" value="TPR-like"/>
    <property type="match status" value="1"/>
</dbReference>
<dbReference type="PANTHER" id="PTHR15502">
    <property type="entry name" value="CALCINEURIN-BINDING PROTEIN CABIN 1-RELATED"/>
    <property type="match status" value="1"/>
</dbReference>
<dbReference type="EMBL" id="OA882115">
    <property type="protein sequence ID" value="CAD7272954.1"/>
    <property type="molecule type" value="Genomic_DNA"/>
</dbReference>
<keyword evidence="2" id="KW-0539">Nucleus</keyword>
<evidence type="ECO:0000256" key="4">
    <source>
        <dbReference type="SAM" id="MobiDB-lite"/>
    </source>
</evidence>